<dbReference type="AlphaFoldDB" id="A0A7C2IZM9"/>
<reference evidence="1" key="1">
    <citation type="journal article" date="2020" name="mSystems">
        <title>Genome- and Community-Level Interaction Insights into Carbon Utilization and Element Cycling Functions of Hydrothermarchaeota in Hydrothermal Sediment.</title>
        <authorList>
            <person name="Zhou Z."/>
            <person name="Liu Y."/>
            <person name="Xu W."/>
            <person name="Pan J."/>
            <person name="Luo Z.H."/>
            <person name="Li M."/>
        </authorList>
    </citation>
    <scope>NUCLEOTIDE SEQUENCE [LARGE SCALE GENOMIC DNA]</scope>
    <source>
        <strain evidence="1">SpSt-300</strain>
    </source>
</reference>
<gene>
    <name evidence="1" type="ORF">ENQ34_01685</name>
</gene>
<evidence type="ECO:0000313" key="1">
    <source>
        <dbReference type="EMBL" id="HEL65381.1"/>
    </source>
</evidence>
<organism evidence="1">
    <name type="scientific">Ammonifex degensii</name>
    <dbReference type="NCBI Taxonomy" id="42838"/>
    <lineage>
        <taxon>Bacteria</taxon>
        <taxon>Bacillati</taxon>
        <taxon>Bacillota</taxon>
        <taxon>Clostridia</taxon>
        <taxon>Thermoanaerobacterales</taxon>
        <taxon>Thermoanaerobacteraceae</taxon>
        <taxon>Ammonifex</taxon>
    </lineage>
</organism>
<dbReference type="PIRSF" id="PIRSF033563">
    <property type="entry name" value="UCP033563"/>
    <property type="match status" value="1"/>
</dbReference>
<name>A0A7C2IZM9_9THEO</name>
<dbReference type="PANTHER" id="PTHR36454">
    <property type="entry name" value="LMO2823 PROTEIN"/>
    <property type="match status" value="1"/>
</dbReference>
<dbReference type="InterPro" id="IPR008323">
    <property type="entry name" value="UCP033563"/>
</dbReference>
<dbReference type="Pfam" id="PF06245">
    <property type="entry name" value="DUF1015"/>
    <property type="match status" value="1"/>
</dbReference>
<comment type="caution">
    <text evidence="1">The sequence shown here is derived from an EMBL/GenBank/DDBJ whole genome shotgun (WGS) entry which is preliminary data.</text>
</comment>
<dbReference type="PANTHER" id="PTHR36454:SF1">
    <property type="entry name" value="DUF1015 DOMAIN-CONTAINING PROTEIN"/>
    <property type="match status" value="1"/>
</dbReference>
<protein>
    <submittedName>
        <fullName evidence="1">DUF1015 domain-containing protein</fullName>
    </submittedName>
</protein>
<dbReference type="EMBL" id="DSMU01000111">
    <property type="protein sequence ID" value="HEL65381.1"/>
    <property type="molecule type" value="Genomic_DNA"/>
</dbReference>
<proteinExistence type="predicted"/>
<accession>A0A7C2IZM9</accession>
<sequence length="435" mass="48433">MAEITPIRGYRYSTRIPDPAAVIAPPYDVIDQPAQQLFYARHPYNIIRLEYGAALPEDSATNNRYTRAAELFKQWRKEGVLVEENQPALYLYEQTFTVDGRRRTRRGFFCGLKLEPYGANILPHEETLPAAKADRLALLSACRAQFSPIFGLYSDPAQRLNRLLTSICRDEPVYAFTDDEQQAHRLWVVTDTETITTVKTFLANQRVFIADGHHRYETALKYRAQRRAAGAPSGIAPYDWTLTLLVNIYDPGLVILPTHRLVKTPPDFALADFLAAAGSLFTIQKAEKRRLLSPSGKYAFGLHTRNEGFILTLKKGLDPAEIIGADKPPVWKRLAVNVLHALLLEKHLGISESECAAENRIGYTHSPAEALALVKNGTWDLAFFIGPPEITEVIAVAEAGEKMPQKSTYFYPKVPTGLVIYSLDAHAANAAPAGG</sequence>